<evidence type="ECO:0000256" key="3">
    <source>
        <dbReference type="ARBA" id="ARBA00022723"/>
    </source>
</evidence>
<dbReference type="AlphaFoldDB" id="A0A086SX96"/>
<organism evidence="7 8">
    <name type="scientific">Hapsidospora chrysogenum (strain ATCC 11550 / CBS 779.69 / DSM 880 / IAM 14645 / JCM 23072 / IMI 49137)</name>
    <name type="common">Acremonium chrysogenum</name>
    <dbReference type="NCBI Taxonomy" id="857340"/>
    <lineage>
        <taxon>Eukaryota</taxon>
        <taxon>Fungi</taxon>
        <taxon>Dikarya</taxon>
        <taxon>Ascomycota</taxon>
        <taxon>Pezizomycotina</taxon>
        <taxon>Sordariomycetes</taxon>
        <taxon>Hypocreomycetidae</taxon>
        <taxon>Hypocreales</taxon>
        <taxon>Bionectriaceae</taxon>
        <taxon>Hapsidospora</taxon>
    </lineage>
</organism>
<dbReference type="STRING" id="857340.A0A086SX96"/>
<gene>
    <name evidence="7" type="ORF">ACRE_075520</name>
</gene>
<dbReference type="CDD" id="cd05188">
    <property type="entry name" value="MDR"/>
    <property type="match status" value="1"/>
</dbReference>
<dbReference type="GO" id="GO:0016491">
    <property type="term" value="F:oxidoreductase activity"/>
    <property type="evidence" value="ECO:0007669"/>
    <property type="project" value="UniProtKB-KW"/>
</dbReference>
<comment type="cofactor">
    <cofactor evidence="1">
        <name>Zn(2+)</name>
        <dbReference type="ChEBI" id="CHEBI:29105"/>
    </cofactor>
</comment>
<keyword evidence="4" id="KW-0862">Zinc</keyword>
<keyword evidence="5" id="KW-0560">Oxidoreductase</keyword>
<proteinExistence type="inferred from homology"/>
<dbReference type="Pfam" id="PF00107">
    <property type="entry name" value="ADH_zinc_N"/>
    <property type="match status" value="1"/>
</dbReference>
<evidence type="ECO:0000259" key="6">
    <source>
        <dbReference type="Pfam" id="PF00107"/>
    </source>
</evidence>
<name>A0A086SX96_HAPC1</name>
<dbReference type="OrthoDB" id="5407715at2759"/>
<dbReference type="HOGENOM" id="CLU_026673_0_0_1"/>
<keyword evidence="8" id="KW-1185">Reference proteome</keyword>
<sequence length="374" mass="39798">MTPTIPETSTSLVLEAFKQPLSIKSTPITTPTPTGTALVRILSTTIRPHSRAGFAGNQVLPFPVPYTPGNSAVARVLDVGADAVSLQPGQLVWVDGFVVARDDPVGTQILLGLSDFGGKKQAKLFKAWPGVWADVAQVPLENCVPLNETILCDQMGYSPADLEYIERLAIANAGVKAAHLAPGQTVVVCPATGHYSGAVAELAAQLGCRVIALTRSVTKLEPLTSRHPRILPVELTGDVARDTAAIRALCPGGGAADALIDMSPGEATANPTHLYSGLASLRNHGRAVFLGALRDVTIPYMSLMVRNINVRGQFMYSRDQLGDVIRLIESGVVKLGREAGHEVVQGGFKLAEWEEAVRVAEEATFWGRQTLFLP</sequence>
<accession>A0A086SX96</accession>
<evidence type="ECO:0000256" key="2">
    <source>
        <dbReference type="ARBA" id="ARBA00008072"/>
    </source>
</evidence>
<comment type="caution">
    <text evidence="7">The sequence shown here is derived from an EMBL/GenBank/DDBJ whole genome shotgun (WGS) entry which is preliminary data.</text>
</comment>
<feature type="domain" description="Alcohol dehydrogenase-like C-terminal" evidence="6">
    <location>
        <begin position="198"/>
        <end position="329"/>
    </location>
</feature>
<dbReference type="GO" id="GO:0046872">
    <property type="term" value="F:metal ion binding"/>
    <property type="evidence" value="ECO:0007669"/>
    <property type="project" value="UniProtKB-KW"/>
</dbReference>
<evidence type="ECO:0000313" key="7">
    <source>
        <dbReference type="EMBL" id="KFH41728.1"/>
    </source>
</evidence>
<dbReference type="Gene3D" id="3.40.50.720">
    <property type="entry name" value="NAD(P)-binding Rossmann-like Domain"/>
    <property type="match status" value="1"/>
</dbReference>
<keyword evidence="3" id="KW-0479">Metal-binding</keyword>
<dbReference type="Gene3D" id="3.90.180.10">
    <property type="entry name" value="Medium-chain alcohol dehydrogenases, catalytic domain"/>
    <property type="match status" value="1"/>
</dbReference>
<dbReference type="Proteomes" id="UP000029964">
    <property type="component" value="Unassembled WGS sequence"/>
</dbReference>
<dbReference type="SUPFAM" id="SSF50129">
    <property type="entry name" value="GroES-like"/>
    <property type="match status" value="1"/>
</dbReference>
<evidence type="ECO:0000256" key="1">
    <source>
        <dbReference type="ARBA" id="ARBA00001947"/>
    </source>
</evidence>
<dbReference type="InterPro" id="IPR036291">
    <property type="entry name" value="NAD(P)-bd_dom_sf"/>
</dbReference>
<evidence type="ECO:0000256" key="4">
    <source>
        <dbReference type="ARBA" id="ARBA00022833"/>
    </source>
</evidence>
<dbReference type="PANTHER" id="PTHR43350:SF17">
    <property type="entry name" value="NAD-DEPENDENT ALCOHOL DEHYDROGENASE"/>
    <property type="match status" value="1"/>
</dbReference>
<comment type="similarity">
    <text evidence="2">Belongs to the zinc-containing alcohol dehydrogenase family.</text>
</comment>
<dbReference type="PANTHER" id="PTHR43350">
    <property type="entry name" value="NAD-DEPENDENT ALCOHOL DEHYDROGENASE"/>
    <property type="match status" value="1"/>
</dbReference>
<protein>
    <submittedName>
        <fullName evidence="7">Alcohol dehydrogenase-like protein</fullName>
    </submittedName>
</protein>
<dbReference type="EMBL" id="JPKY01000117">
    <property type="protein sequence ID" value="KFH41728.1"/>
    <property type="molecule type" value="Genomic_DNA"/>
</dbReference>
<evidence type="ECO:0000313" key="8">
    <source>
        <dbReference type="Proteomes" id="UP000029964"/>
    </source>
</evidence>
<dbReference type="InterPro" id="IPR013149">
    <property type="entry name" value="ADH-like_C"/>
</dbReference>
<reference evidence="8" key="1">
    <citation type="journal article" date="2014" name="Genome Announc.">
        <title>Genome sequence and annotation of Acremonium chrysogenum, producer of the beta-lactam antibiotic cephalosporin C.</title>
        <authorList>
            <person name="Terfehr D."/>
            <person name="Dahlmann T.A."/>
            <person name="Specht T."/>
            <person name="Zadra I."/>
            <person name="Kuernsteiner H."/>
            <person name="Kueck U."/>
        </authorList>
    </citation>
    <scope>NUCLEOTIDE SEQUENCE [LARGE SCALE GENOMIC DNA]</scope>
    <source>
        <strain evidence="8">ATCC 11550 / CBS 779.69 / DSM 880 / IAM 14645 / JCM 23072 / IMI 49137</strain>
    </source>
</reference>
<evidence type="ECO:0000256" key="5">
    <source>
        <dbReference type="ARBA" id="ARBA00023002"/>
    </source>
</evidence>
<dbReference type="SUPFAM" id="SSF51735">
    <property type="entry name" value="NAD(P)-binding Rossmann-fold domains"/>
    <property type="match status" value="1"/>
</dbReference>
<dbReference type="InterPro" id="IPR011032">
    <property type="entry name" value="GroES-like_sf"/>
</dbReference>